<name>A0AAN7UZI0_9PEZI</name>
<comment type="caution">
    <text evidence="2">The sequence shown here is derived from an EMBL/GenBank/DDBJ whole genome shotgun (WGS) entry which is preliminary data.</text>
</comment>
<feature type="compositionally biased region" description="Low complexity" evidence="1">
    <location>
        <begin position="773"/>
        <end position="790"/>
    </location>
</feature>
<gene>
    <name evidence="2" type="ORF">RRF57_009508</name>
</gene>
<dbReference type="AlphaFoldDB" id="A0AAN7UZI0"/>
<organism evidence="2 3">
    <name type="scientific">Xylaria bambusicola</name>
    <dbReference type="NCBI Taxonomy" id="326684"/>
    <lineage>
        <taxon>Eukaryota</taxon>
        <taxon>Fungi</taxon>
        <taxon>Dikarya</taxon>
        <taxon>Ascomycota</taxon>
        <taxon>Pezizomycotina</taxon>
        <taxon>Sordariomycetes</taxon>
        <taxon>Xylariomycetidae</taxon>
        <taxon>Xylariales</taxon>
        <taxon>Xylariaceae</taxon>
        <taxon>Xylaria</taxon>
    </lineage>
</organism>
<sequence>MTSTHDYSKMAVPGPGSPWAKRFGDGSIKGEVCNSLLQNDSHTHSGIAPMRPWLDPRYFDSRPQKDEFTTPTTYKELDEALATEILSRNTLMGAPAWKVVTLSSVLSLWDENPAVLSGHRPEDKNNYAEILQAYRSQRIEVDPQTWLPFFAKDRWYDLFLVGAADTIERENGSTWTIRTWTVDDQRIWHEVQFCLELANRILTTLIRDNNTWLGTLLYGHVQRWYELYGDPAKAAEHAAKGEDRIILLTPSFERKECARLGKPFLGRGIEPDAEKRKTLICDMLKGHAWSFVKSSATQRGDTSWLEPQNMSFGRINVAYLKHLCGEAISIAERCVLHLKMAQVQNTVDEAMHAIYMHRVKTYHGDMSSDIRGQDLNEPFINGESIAEIGRSWERAVLGGTPAEVPGLSNRLSLAELHVKFPSRLGLSTSNRMIDNHPDLDFFAPLHAYYIPAAVFWRIQSKSFWASRPHGEFGFRYPQLIYTEWAQDRVSPELQVKDTVTSRDPRMLDRFKEVIRRWDEQESLWSSSRPWLAPALSIWERTPWSYIVLRTELEKFVEEYKKKNEHDCASIANFFVNLLPRINFLKISATEQQLLMPNSSDDGEPSLWLWYCLGLLMTAALPLERADKLSSTISQCTVYSPSTAANRAGWRVISLYRTVQVTPMVYRRDSYWDRFKDVAKYTLAGSRVDFVHQTARSIASLPFLKAVCALLTHILNVVANPSFDQSSWLPEFPFQFPDYDPDVFERWDPTTSGWMNFRRVLDTTNGTYSMVPESQPSSQPSSQRSSQRSSQDPLHFSPQSSP</sequence>
<evidence type="ECO:0000256" key="1">
    <source>
        <dbReference type="SAM" id="MobiDB-lite"/>
    </source>
</evidence>
<dbReference type="Proteomes" id="UP001305414">
    <property type="component" value="Unassembled WGS sequence"/>
</dbReference>
<keyword evidence="3" id="KW-1185">Reference proteome</keyword>
<feature type="region of interest" description="Disordered" evidence="1">
    <location>
        <begin position="767"/>
        <end position="801"/>
    </location>
</feature>
<reference evidence="2 3" key="1">
    <citation type="submission" date="2023-10" db="EMBL/GenBank/DDBJ databases">
        <title>Draft genome sequence of Xylaria bambusicola isolate GMP-LS, the root and basal stem rot pathogen of sugarcane in Indonesia.</title>
        <authorList>
            <person name="Selvaraj P."/>
            <person name="Muralishankar V."/>
            <person name="Muruganantham S."/>
            <person name="Sp S."/>
            <person name="Haryani S."/>
            <person name="Lau K.J.X."/>
            <person name="Naqvi N.I."/>
        </authorList>
    </citation>
    <scope>NUCLEOTIDE SEQUENCE [LARGE SCALE GENOMIC DNA]</scope>
    <source>
        <strain evidence="2">GMP-LS</strain>
    </source>
</reference>
<evidence type="ECO:0000313" key="2">
    <source>
        <dbReference type="EMBL" id="KAK5633794.1"/>
    </source>
</evidence>
<accession>A0AAN7UZI0</accession>
<protein>
    <submittedName>
        <fullName evidence="2">Uncharacterized protein</fullName>
    </submittedName>
</protein>
<dbReference type="EMBL" id="JAWHQM010000035">
    <property type="protein sequence ID" value="KAK5633794.1"/>
    <property type="molecule type" value="Genomic_DNA"/>
</dbReference>
<evidence type="ECO:0000313" key="3">
    <source>
        <dbReference type="Proteomes" id="UP001305414"/>
    </source>
</evidence>
<proteinExistence type="predicted"/>